<comment type="caution">
    <text evidence="1">The sequence shown here is derived from an EMBL/GenBank/DDBJ whole genome shotgun (WGS) entry which is preliminary data.</text>
</comment>
<keyword evidence="2" id="KW-1185">Reference proteome</keyword>
<evidence type="ECO:0000313" key="2">
    <source>
        <dbReference type="Proteomes" id="UP000326367"/>
    </source>
</evidence>
<protein>
    <submittedName>
        <fullName evidence="1">Uncharacterized protein</fullName>
    </submittedName>
</protein>
<accession>A0ABQ6T093</accession>
<reference evidence="1 2" key="1">
    <citation type="journal article" date="2020" name="Antonie Van Leeuwenhoek">
        <title>Stenotrophomonas cyclobalanopsidis sp. nov., isolated from the leaf spot disease of Cyclobalanopsis patelliformis.</title>
        <authorList>
            <person name="Bian D.R."/>
            <person name="Xue H."/>
            <person name="Piao C.G."/>
            <person name="Li Y."/>
        </authorList>
    </citation>
    <scope>NUCLEOTIDE SEQUENCE [LARGE SCALE GENOMIC DNA]</scope>
    <source>
        <strain evidence="1 2">TPQG1-4</strain>
    </source>
</reference>
<gene>
    <name evidence="1" type="ORF">FJU31_11165</name>
</gene>
<dbReference type="RefSeq" id="WP_108769565.1">
    <property type="nucleotide sequence ID" value="NZ_DAIMWC010000483.1"/>
</dbReference>
<dbReference type="Proteomes" id="UP000326367">
    <property type="component" value="Unassembled WGS sequence"/>
</dbReference>
<evidence type="ECO:0000313" key="1">
    <source>
        <dbReference type="EMBL" id="KAA8997860.1"/>
    </source>
</evidence>
<organism evidence="1 2">
    <name type="scientific">Stenotrophomonas cyclobalanopsidis</name>
    <dbReference type="NCBI Taxonomy" id="2771362"/>
    <lineage>
        <taxon>Bacteria</taxon>
        <taxon>Pseudomonadati</taxon>
        <taxon>Pseudomonadota</taxon>
        <taxon>Gammaproteobacteria</taxon>
        <taxon>Lysobacterales</taxon>
        <taxon>Lysobacteraceae</taxon>
        <taxon>Stenotrophomonas</taxon>
    </lineage>
</organism>
<dbReference type="EMBL" id="VYKI01000012">
    <property type="protein sequence ID" value="KAA8997860.1"/>
    <property type="molecule type" value="Genomic_DNA"/>
</dbReference>
<proteinExistence type="predicted"/>
<name>A0ABQ6T093_9GAMM</name>
<sequence>MSSPSCAALLVIVACVVLQALDLSLQLRADSGQACVHQHRQALVCVAWSGSVETPARAG</sequence>